<sequence length="166" mass="19136">MIYSILGYDDDQKVDEVILGLMLALGSSKTVPVMFYYYKFLADSINLQLVQFSTTRSLSFIRSFIFKSYLLDLFLFSQVNQFASINLKLQDEVGNPLSGIHWTSIVRKQPQNAGFAEFVSRFMSIVDSVIYEESPPRMFPEMKRFEPLQPTPDENGWTSLTRSLMN</sequence>
<gene>
    <name evidence="1" type="primary">orf06893</name>
    <name evidence="1" type="ORF">Q903MT_gene6839</name>
</gene>
<reference evidence="1" key="1">
    <citation type="submission" date="2019-03" db="EMBL/GenBank/DDBJ databases">
        <title>Largest Complete Mitochondrial Genome of a Gymnosperm, Sitka Spruce (Picea sitchensis), Indicates Complex Physical Structure.</title>
        <authorList>
            <person name="Jackman S.D."/>
            <person name="Coombe L."/>
            <person name="Warren R."/>
            <person name="Kirk H."/>
            <person name="Trinh E."/>
            <person name="McLeod T."/>
            <person name="Pleasance S."/>
            <person name="Pandoh P."/>
            <person name="Zhao Y."/>
            <person name="Coope R."/>
            <person name="Bousquet J."/>
            <person name="Bohlmann J.C."/>
            <person name="Jones S.J.M."/>
            <person name="Birol I."/>
        </authorList>
    </citation>
    <scope>NUCLEOTIDE SEQUENCE</scope>
    <source>
        <strain evidence="1">Q903</strain>
    </source>
</reference>
<accession>A0A6B9XV41</accession>
<geneLocation type="mitochondrion" evidence="1"/>
<organism evidence="1">
    <name type="scientific">Picea sitchensis</name>
    <name type="common">Sitka spruce</name>
    <name type="synonym">Pinus sitchensis</name>
    <dbReference type="NCBI Taxonomy" id="3332"/>
    <lineage>
        <taxon>Eukaryota</taxon>
        <taxon>Viridiplantae</taxon>
        <taxon>Streptophyta</taxon>
        <taxon>Embryophyta</taxon>
        <taxon>Tracheophyta</taxon>
        <taxon>Spermatophyta</taxon>
        <taxon>Pinopsida</taxon>
        <taxon>Pinidae</taxon>
        <taxon>Conifers I</taxon>
        <taxon>Pinales</taxon>
        <taxon>Pinaceae</taxon>
        <taxon>Picea</taxon>
    </lineage>
</organism>
<dbReference type="AlphaFoldDB" id="A0A6B9XV41"/>
<evidence type="ECO:0000313" key="1">
    <source>
        <dbReference type="EMBL" id="QHR92791.1"/>
    </source>
</evidence>
<name>A0A6B9XV41_PICSI</name>
<dbReference type="EMBL" id="MK697706">
    <property type="protein sequence ID" value="QHR92791.1"/>
    <property type="molecule type" value="Genomic_DNA"/>
</dbReference>
<proteinExistence type="predicted"/>
<keyword evidence="1" id="KW-0496">Mitochondrion</keyword>
<protein>
    <submittedName>
        <fullName evidence="1">Uncharacterized protein</fullName>
    </submittedName>
</protein>